<feature type="coiled-coil region" evidence="1">
    <location>
        <begin position="129"/>
        <end position="156"/>
    </location>
</feature>
<dbReference type="InterPro" id="IPR057037">
    <property type="entry name" value="TPR_rep_actino"/>
</dbReference>
<proteinExistence type="predicted"/>
<evidence type="ECO:0000313" key="5">
    <source>
        <dbReference type="Proteomes" id="UP001241092"/>
    </source>
</evidence>
<name>A0AAI8XLD1_MYCME</name>
<dbReference type="EMBL" id="AP027452">
    <property type="protein sequence ID" value="BDY26710.1"/>
    <property type="molecule type" value="Genomic_DNA"/>
</dbReference>
<evidence type="ECO:0000313" key="4">
    <source>
        <dbReference type="EMBL" id="BDY26710.1"/>
    </source>
</evidence>
<organism evidence="4 5">
    <name type="scientific">Mycolicibacterium mageritense</name>
    <name type="common">Mycobacterium mageritense</name>
    <dbReference type="NCBI Taxonomy" id="53462"/>
    <lineage>
        <taxon>Bacteria</taxon>
        <taxon>Bacillati</taxon>
        <taxon>Actinomycetota</taxon>
        <taxon>Actinomycetes</taxon>
        <taxon>Mycobacteriales</taxon>
        <taxon>Mycobacteriaceae</taxon>
        <taxon>Mycolicibacterium</taxon>
    </lineage>
</organism>
<evidence type="ECO:0000256" key="1">
    <source>
        <dbReference type="SAM" id="Coils"/>
    </source>
</evidence>
<reference evidence="4" key="1">
    <citation type="submission" date="2023-03" db="EMBL/GenBank/DDBJ databases">
        <title>Draft genome sequence of a Mycolicibacterium mageritense strain H4_3_1 isolated from a hybrid biological-inorganic system reactor.</title>
        <authorList>
            <person name="Feng X."/>
            <person name="Kazama D."/>
            <person name="Sato K."/>
            <person name="Kobayashi H."/>
        </authorList>
    </citation>
    <scope>NUCLEOTIDE SEQUENCE</scope>
    <source>
        <strain evidence="4">H4_3_1</strain>
    </source>
</reference>
<evidence type="ECO:0000256" key="2">
    <source>
        <dbReference type="SAM" id="MobiDB-lite"/>
    </source>
</evidence>
<sequence>MGELSMADVDQWQPDKIDEVADALAERARTGGQTAEDLRGLHDMATWEGDAGDAARQAIDKSATELETSAQNDTLASLFTKKSAGDVRAVKNSLKSIVDDAAAEPAVSINLETNTITPPDTTGWEEDEVTKLREKMADLEDRIVAMLAAAEEADSDLGRVMTGAAGGDPQTPAEQGSTDGQSLQDGKLTPEESARLTENTTLTPEQADALARGNLVLPASQMEYLNQVARSLDGKSTPEIRALMDSLGVDGDRLQDALQLVSNEHVSAAGVDPSLKPGDPGYVPPKGSFDALPDAVRRDLTKYPLEHLQSPVGAYSRARPELADLAAMANRGNPALQQGTSFDQAMLKQAEVMLDNSKIPDELAKKNLGQDLVPFNKGQVDPTLQAVLSAAGRDQIALHDTLAGADGNTPNKTMIENMLTRQWADDGAAASGLLTGLAPVGNPTDLTDPTQVAQATRAGEIVHAVDQWASSPGNASKLLDIAGTEGQSLGQVNPELARGLAEANKPYLDDMIGNKLDNTLGFKALDDGRSDAAMPNTRDLFAVIDTDKQAAETLNSQAYLNGLQYEHRFEQSVIDGDTVRTGDLHSAGTLRGVIDSAANIADNDAIKYGNLQDVDAYKSRGDWLDLAKKFGGQIPGVKEILDGFGKMPGDPLKEMFVGEAPTADPAKPMTISSSDAIQRSVIQHLINANIGDASKFAEYNLIDPKTRMIRPFDAISQVDFRTAADAYFDSLPGTVKGGIDRYDEGYTKTLPIPDAKVQQKEPEQ</sequence>
<dbReference type="Proteomes" id="UP001241092">
    <property type="component" value="Chromosome"/>
</dbReference>
<dbReference type="RefSeq" id="WP_286213445.1">
    <property type="nucleotide sequence ID" value="NZ_AP027452.1"/>
</dbReference>
<protein>
    <recommendedName>
        <fullName evidence="3">TPR repeat domain-containing protein</fullName>
    </recommendedName>
</protein>
<dbReference type="AlphaFoldDB" id="A0AAI8XLD1"/>
<accession>A0AAI8XLD1</accession>
<feature type="compositionally biased region" description="Polar residues" evidence="2">
    <location>
        <begin position="172"/>
        <end position="184"/>
    </location>
</feature>
<feature type="region of interest" description="Disordered" evidence="2">
    <location>
        <begin position="159"/>
        <end position="189"/>
    </location>
</feature>
<gene>
    <name evidence="4" type="ORF">hbim_00625</name>
</gene>
<evidence type="ECO:0000259" key="3">
    <source>
        <dbReference type="Pfam" id="PF23275"/>
    </source>
</evidence>
<dbReference type="Pfam" id="PF23275">
    <property type="entry name" value="TPR_23"/>
    <property type="match status" value="1"/>
</dbReference>
<feature type="domain" description="TPR repeat" evidence="3">
    <location>
        <begin position="199"/>
        <end position="434"/>
    </location>
</feature>
<keyword evidence="1" id="KW-0175">Coiled coil</keyword>